<comment type="caution">
    <text evidence="2">The sequence shown here is derived from an EMBL/GenBank/DDBJ whole genome shotgun (WGS) entry which is preliminary data.</text>
</comment>
<evidence type="ECO:0000256" key="1">
    <source>
        <dbReference type="SAM" id="Phobius"/>
    </source>
</evidence>
<organism evidence="2 3">
    <name type="scientific">Steinernema carpocapsae</name>
    <name type="common">Entomopathogenic nematode</name>
    <dbReference type="NCBI Taxonomy" id="34508"/>
    <lineage>
        <taxon>Eukaryota</taxon>
        <taxon>Metazoa</taxon>
        <taxon>Ecdysozoa</taxon>
        <taxon>Nematoda</taxon>
        <taxon>Chromadorea</taxon>
        <taxon>Rhabditida</taxon>
        <taxon>Tylenchina</taxon>
        <taxon>Panagrolaimomorpha</taxon>
        <taxon>Strongyloidoidea</taxon>
        <taxon>Steinernematidae</taxon>
        <taxon>Steinernema</taxon>
    </lineage>
</organism>
<evidence type="ECO:0000313" key="3">
    <source>
        <dbReference type="Proteomes" id="UP000298663"/>
    </source>
</evidence>
<dbReference type="EMBL" id="AZBU02000003">
    <property type="protein sequence ID" value="TKR89606.1"/>
    <property type="molecule type" value="Genomic_DNA"/>
</dbReference>
<dbReference type="AlphaFoldDB" id="A0A4U5P0X3"/>
<keyword evidence="1" id="KW-1133">Transmembrane helix</keyword>
<gene>
    <name evidence="2" type="ORF">L596_013681</name>
</gene>
<accession>A0A4U5P0X3</accession>
<name>A0A4U5P0X3_STECR</name>
<evidence type="ECO:0000313" key="2">
    <source>
        <dbReference type="EMBL" id="TKR89606.1"/>
    </source>
</evidence>
<evidence type="ECO:0008006" key="4">
    <source>
        <dbReference type="Google" id="ProtNLM"/>
    </source>
</evidence>
<keyword evidence="1" id="KW-0472">Membrane</keyword>
<sequence length="99" mass="11142">MGQYSVLIGCLITLASTLSFSTSLRIFCVILQSRCRRNSKTFQIYAVIAFMECVQMSTGMASGLLIAIQKPVDDVLNTVFLTVILYVLKILFRRLNQLE</sequence>
<proteinExistence type="predicted"/>
<feature type="transmembrane region" description="Helical" evidence="1">
    <location>
        <begin position="44"/>
        <end position="69"/>
    </location>
</feature>
<keyword evidence="1" id="KW-0812">Transmembrane</keyword>
<reference evidence="2 3" key="1">
    <citation type="journal article" date="2015" name="Genome Biol.">
        <title>Comparative genomics of Steinernema reveals deeply conserved gene regulatory networks.</title>
        <authorList>
            <person name="Dillman A.R."/>
            <person name="Macchietto M."/>
            <person name="Porter C.F."/>
            <person name="Rogers A."/>
            <person name="Williams B."/>
            <person name="Antoshechkin I."/>
            <person name="Lee M.M."/>
            <person name="Goodwin Z."/>
            <person name="Lu X."/>
            <person name="Lewis E.E."/>
            <person name="Goodrich-Blair H."/>
            <person name="Stock S.P."/>
            <person name="Adams B.J."/>
            <person name="Sternberg P.W."/>
            <person name="Mortazavi A."/>
        </authorList>
    </citation>
    <scope>NUCLEOTIDE SEQUENCE [LARGE SCALE GENOMIC DNA]</scope>
    <source>
        <strain evidence="2 3">ALL</strain>
    </source>
</reference>
<feature type="transmembrane region" description="Helical" evidence="1">
    <location>
        <begin position="6"/>
        <end position="32"/>
    </location>
</feature>
<keyword evidence="3" id="KW-1185">Reference proteome</keyword>
<reference evidence="2 3" key="2">
    <citation type="journal article" date="2019" name="G3 (Bethesda)">
        <title>Hybrid Assembly of the Genome of the Entomopathogenic Nematode Steinernema carpocapsae Identifies the X-Chromosome.</title>
        <authorList>
            <person name="Serra L."/>
            <person name="Macchietto M."/>
            <person name="Macias-Munoz A."/>
            <person name="McGill C.J."/>
            <person name="Rodriguez I.M."/>
            <person name="Rodriguez B."/>
            <person name="Murad R."/>
            <person name="Mortazavi A."/>
        </authorList>
    </citation>
    <scope>NUCLEOTIDE SEQUENCE [LARGE SCALE GENOMIC DNA]</scope>
    <source>
        <strain evidence="2 3">ALL</strain>
    </source>
</reference>
<dbReference type="Proteomes" id="UP000298663">
    <property type="component" value="Unassembled WGS sequence"/>
</dbReference>
<protein>
    <recommendedName>
        <fullName evidence="4">7TM GPCR serpentine receptor class x (Srx) domain-containing protein</fullName>
    </recommendedName>
</protein>
<feature type="transmembrane region" description="Helical" evidence="1">
    <location>
        <begin position="75"/>
        <end position="92"/>
    </location>
</feature>